<dbReference type="InterPro" id="IPR028939">
    <property type="entry name" value="P5C_Rdtase_cat_N"/>
</dbReference>
<evidence type="ECO:0000259" key="4">
    <source>
        <dbReference type="Pfam" id="PF14748"/>
    </source>
</evidence>
<proteinExistence type="inferred from homology"/>
<evidence type="ECO:0000313" key="6">
    <source>
        <dbReference type="Proteomes" id="UP000282195"/>
    </source>
</evidence>
<organism evidence="5 6">
    <name type="scientific">Rhizobium jaguaris</name>
    <dbReference type="NCBI Taxonomy" id="1312183"/>
    <lineage>
        <taxon>Bacteria</taxon>
        <taxon>Pseudomonadati</taxon>
        <taxon>Pseudomonadota</taxon>
        <taxon>Alphaproteobacteria</taxon>
        <taxon>Hyphomicrobiales</taxon>
        <taxon>Rhizobiaceae</taxon>
        <taxon>Rhizobium/Agrobacterium group</taxon>
        <taxon>Rhizobium</taxon>
    </lineage>
</organism>
<gene>
    <name evidence="5" type="ORF">CCGE525_35920</name>
</gene>
<dbReference type="PANTHER" id="PTHR11645:SF0">
    <property type="entry name" value="PYRROLINE-5-CARBOXYLATE REDUCTASE 3"/>
    <property type="match status" value="1"/>
</dbReference>
<dbReference type="Proteomes" id="UP000282195">
    <property type="component" value="Plasmid pRCCGE525b"/>
</dbReference>
<sequence>MTTIGVIGTGDFSAYLIAALRRGGHTGRILLSPHNLKKARDLSTRYDCPVAVDDVSLTEQADWVLLAVRPEQLAFALSTLTLRPNQTLISAVAGITTAELRAAKGDSIRVVRIMPSSYIEAIDDGLIPMFPACPDVEAVLAAAGKVLVLGTEDQLDLAMIGACLAGWTYRFIAKLENWFAERGLRPDQARVMAAGNIAGAAAYAALRQDVSLAAISDAIATPGTFTKTGLDYLARTNAAAPWLEALETVHRDLPASRARQSDMRKRSKEKR</sequence>
<dbReference type="GO" id="GO:0004735">
    <property type="term" value="F:pyrroline-5-carboxylate reductase activity"/>
    <property type="evidence" value="ECO:0007669"/>
    <property type="project" value="TreeGrafter"/>
</dbReference>
<dbReference type="InterPro" id="IPR008927">
    <property type="entry name" value="6-PGluconate_DH-like_C_sf"/>
</dbReference>
<keyword evidence="2" id="KW-0560">Oxidoreductase</keyword>
<evidence type="ECO:0008006" key="7">
    <source>
        <dbReference type="Google" id="ProtNLM"/>
    </source>
</evidence>
<dbReference type="Gene3D" id="3.40.50.720">
    <property type="entry name" value="NAD(P)-binding Rossmann-like Domain"/>
    <property type="match status" value="1"/>
</dbReference>
<dbReference type="RefSeq" id="WP_120709045.1">
    <property type="nucleotide sequence ID" value="NZ_CP032696.1"/>
</dbReference>
<dbReference type="InterPro" id="IPR029036">
    <property type="entry name" value="P5CR_dimer"/>
</dbReference>
<dbReference type="Pfam" id="PF03807">
    <property type="entry name" value="F420_oxidored"/>
    <property type="match status" value="1"/>
</dbReference>
<evidence type="ECO:0000313" key="5">
    <source>
        <dbReference type="EMBL" id="AYG64148.1"/>
    </source>
</evidence>
<dbReference type="OrthoDB" id="8418678at2"/>
<dbReference type="Gene3D" id="1.10.3730.10">
    <property type="entry name" value="ProC C-terminal domain-like"/>
    <property type="match status" value="1"/>
</dbReference>
<dbReference type="EMBL" id="CP032696">
    <property type="protein sequence ID" value="AYG64148.1"/>
    <property type="molecule type" value="Genomic_DNA"/>
</dbReference>
<evidence type="ECO:0000256" key="2">
    <source>
        <dbReference type="ARBA" id="ARBA00023002"/>
    </source>
</evidence>
<geneLocation type="plasmid" evidence="6">
    <name>prccge525b</name>
</geneLocation>
<evidence type="ECO:0000256" key="1">
    <source>
        <dbReference type="ARBA" id="ARBA00005525"/>
    </source>
</evidence>
<feature type="domain" description="Pyrroline-5-carboxylate reductase catalytic N-terminal" evidence="3">
    <location>
        <begin position="3"/>
        <end position="94"/>
    </location>
</feature>
<accession>A0A387G0S5</accession>
<protein>
    <recommendedName>
        <fullName evidence="7">Pyrroline-5-carboxylate reductase</fullName>
    </recommendedName>
</protein>
<dbReference type="SUPFAM" id="SSF51735">
    <property type="entry name" value="NAD(P)-binding Rossmann-fold domains"/>
    <property type="match status" value="1"/>
</dbReference>
<dbReference type="KEGG" id="rjg:CCGE525_35920"/>
<dbReference type="GO" id="GO:0055129">
    <property type="term" value="P:L-proline biosynthetic process"/>
    <property type="evidence" value="ECO:0007669"/>
    <property type="project" value="TreeGrafter"/>
</dbReference>
<dbReference type="SUPFAM" id="SSF48179">
    <property type="entry name" value="6-phosphogluconate dehydrogenase C-terminal domain-like"/>
    <property type="match status" value="1"/>
</dbReference>
<dbReference type="AlphaFoldDB" id="A0A387G0S5"/>
<dbReference type="Pfam" id="PF14748">
    <property type="entry name" value="P5CR_dimer"/>
    <property type="match status" value="1"/>
</dbReference>
<name>A0A387G0S5_9HYPH</name>
<dbReference type="InterPro" id="IPR036291">
    <property type="entry name" value="NAD(P)-bd_dom_sf"/>
</dbReference>
<comment type="similarity">
    <text evidence="1">Belongs to the pyrroline-5-carboxylate reductase family.</text>
</comment>
<evidence type="ECO:0000259" key="3">
    <source>
        <dbReference type="Pfam" id="PF03807"/>
    </source>
</evidence>
<reference evidence="5 6" key="1">
    <citation type="submission" date="2018-10" db="EMBL/GenBank/DDBJ databases">
        <title>Rhizobium etli, R. leguminosarum and a new Rhizobium genospecies from Phaseolus dumosus.</title>
        <authorList>
            <person name="Ramirez-Puebla S.T."/>
            <person name="Rogel-Hernandez M.A."/>
            <person name="Guerrero G."/>
            <person name="Ormeno-Orrillo E."/>
            <person name="Martinez-Romero J.C."/>
            <person name="Negrete-Yankelevich S."/>
            <person name="Martinez-Romero E."/>
        </authorList>
    </citation>
    <scope>NUCLEOTIDE SEQUENCE [LARGE SCALE GENOMIC DNA]</scope>
    <source>
        <strain evidence="5 6">CCGE525</strain>
        <plasmid evidence="6">prccge525b</plasmid>
    </source>
</reference>
<keyword evidence="6" id="KW-1185">Reference proteome</keyword>
<dbReference type="PANTHER" id="PTHR11645">
    <property type="entry name" value="PYRROLINE-5-CARBOXYLATE REDUCTASE"/>
    <property type="match status" value="1"/>
</dbReference>
<feature type="domain" description="Pyrroline-5-carboxylate reductase dimerisation" evidence="4">
    <location>
        <begin position="159"/>
        <end position="249"/>
    </location>
</feature>
<keyword evidence="5" id="KW-0614">Plasmid</keyword>